<dbReference type="InterPro" id="IPR002429">
    <property type="entry name" value="CcO_II-like_C"/>
</dbReference>
<comment type="caution">
    <text evidence="3">The sequence shown here is derived from an EMBL/GenBank/DDBJ whole genome shotgun (WGS) entry which is preliminary data.</text>
</comment>
<dbReference type="SUPFAM" id="SSF49503">
    <property type="entry name" value="Cupredoxins"/>
    <property type="match status" value="1"/>
</dbReference>
<name>A0ABR5A4Q3_9BACL</name>
<gene>
    <name evidence="3" type="ORF">SD71_11610</name>
</gene>
<organism evidence="3 4">
    <name type="scientific">Cohnella kolymensis</name>
    <dbReference type="NCBI Taxonomy" id="1590652"/>
    <lineage>
        <taxon>Bacteria</taxon>
        <taxon>Bacillati</taxon>
        <taxon>Bacillota</taxon>
        <taxon>Bacilli</taxon>
        <taxon>Bacillales</taxon>
        <taxon>Paenibacillaceae</taxon>
        <taxon>Cohnella</taxon>
    </lineage>
</organism>
<dbReference type="Gene3D" id="2.60.40.420">
    <property type="entry name" value="Cupredoxins - blue copper proteins"/>
    <property type="match status" value="1"/>
</dbReference>
<evidence type="ECO:0000259" key="2">
    <source>
        <dbReference type="PROSITE" id="PS50857"/>
    </source>
</evidence>
<keyword evidence="1" id="KW-0732">Signal</keyword>
<dbReference type="InterPro" id="IPR008972">
    <property type="entry name" value="Cupredoxin"/>
</dbReference>
<evidence type="ECO:0000313" key="4">
    <source>
        <dbReference type="Proteomes" id="UP000054526"/>
    </source>
</evidence>
<dbReference type="Proteomes" id="UP000054526">
    <property type="component" value="Unassembled WGS sequence"/>
</dbReference>
<feature type="domain" description="Cytochrome oxidase subunit II copper A binding" evidence="2">
    <location>
        <begin position="37"/>
        <end position="125"/>
    </location>
</feature>
<feature type="signal peptide" evidence="1">
    <location>
        <begin position="1"/>
        <end position="22"/>
    </location>
</feature>
<feature type="chain" id="PRO_5046696368" description="Cytochrome oxidase subunit II copper A binding domain-containing protein" evidence="1">
    <location>
        <begin position="23"/>
        <end position="125"/>
    </location>
</feature>
<proteinExistence type="predicted"/>
<keyword evidence="4" id="KW-1185">Reference proteome</keyword>
<accession>A0ABR5A4Q3</accession>
<dbReference type="PROSITE" id="PS50857">
    <property type="entry name" value="COX2_CUA"/>
    <property type="match status" value="1"/>
</dbReference>
<dbReference type="EMBL" id="JXAL01000016">
    <property type="protein sequence ID" value="KIL35976.1"/>
    <property type="molecule type" value="Genomic_DNA"/>
</dbReference>
<evidence type="ECO:0000313" key="3">
    <source>
        <dbReference type="EMBL" id="KIL35976.1"/>
    </source>
</evidence>
<dbReference type="RefSeq" id="WP_041062895.1">
    <property type="nucleotide sequence ID" value="NZ_JXAL01000016.1"/>
</dbReference>
<dbReference type="PROSITE" id="PS51257">
    <property type="entry name" value="PROKAR_LIPOPROTEIN"/>
    <property type="match status" value="1"/>
</dbReference>
<reference evidence="3 4" key="1">
    <citation type="submission" date="2014-12" db="EMBL/GenBank/DDBJ databases">
        <title>Draft genome sequence of Cohnella kolymensis strain B-2846.</title>
        <authorList>
            <person name="Karlyshev A.V."/>
            <person name="Kudryashova E.B."/>
        </authorList>
    </citation>
    <scope>NUCLEOTIDE SEQUENCE [LARGE SCALE GENOMIC DNA]</scope>
    <source>
        <strain evidence="3 4">VKM B-2846</strain>
    </source>
</reference>
<sequence length="125" mass="13115">MSKKLALLLAAVVMMLTLSACGGSNDNGSAGNEASPAQEASQEIVIKATSWEFDQPEYVIPKDTPVKITVENLKGAHGVEVEGTDINIRGNDSQVVTLKAGTYPIRCSIVCGAGHAQMVSKITVK</sequence>
<protein>
    <recommendedName>
        <fullName evidence="2">Cytochrome oxidase subunit II copper A binding domain-containing protein</fullName>
    </recommendedName>
</protein>
<evidence type="ECO:0000256" key="1">
    <source>
        <dbReference type="SAM" id="SignalP"/>
    </source>
</evidence>